<dbReference type="Gene3D" id="3.40.50.1820">
    <property type="entry name" value="alpha/beta hydrolase"/>
    <property type="match status" value="1"/>
</dbReference>
<dbReference type="InterPro" id="IPR029058">
    <property type="entry name" value="AB_hydrolase_fold"/>
</dbReference>
<dbReference type="Pfam" id="PF00756">
    <property type="entry name" value="Esterase"/>
    <property type="match status" value="1"/>
</dbReference>
<proteinExistence type="predicted"/>
<reference evidence="1 2" key="1">
    <citation type="submission" date="2020-04" db="EMBL/GenBank/DDBJ databases">
        <title>Metagenomic profiling of ammonia- and methane-oxidizing microorganisms in a Dutch drinking water treatment plant.</title>
        <authorList>
            <person name="Poghosyan L."/>
            <person name="Leucker S."/>
        </authorList>
    </citation>
    <scope>NUCLEOTIDE SEQUENCE [LARGE SCALE GENOMIC DNA]</scope>
    <source>
        <strain evidence="1">S-RSF-IL-03</strain>
    </source>
</reference>
<dbReference type="EMBL" id="JABFRW010000028">
    <property type="protein sequence ID" value="NOT33077.1"/>
    <property type="molecule type" value="Genomic_DNA"/>
</dbReference>
<sequence length="196" mass="21355">MWLIRAAELPPFIAVAIPNSPRRSWEYTPVPDGTREGGGAAAFGRFVIERVKPEIDREYRSLPDSAHTGIVGSSLGGIVSLYLGIEHPETFGMVGCVSPAAWWGGPELVRRTAARARPGLRVWIDIGTREGGPAGWELTRRDAEAVYLALLARDCRENVDACFLVDEGALHDERAWAARVPALLQFLLASQPPASQ</sequence>
<accession>A0A849SJP4</accession>
<dbReference type="SUPFAM" id="SSF53474">
    <property type="entry name" value="alpha/beta-Hydrolases"/>
    <property type="match status" value="1"/>
</dbReference>
<dbReference type="PANTHER" id="PTHR48098:SF6">
    <property type="entry name" value="FERRI-BACILLIBACTIN ESTERASE BESA"/>
    <property type="match status" value="1"/>
</dbReference>
<dbReference type="PANTHER" id="PTHR48098">
    <property type="entry name" value="ENTEROCHELIN ESTERASE-RELATED"/>
    <property type="match status" value="1"/>
</dbReference>
<protein>
    <submittedName>
        <fullName evidence="1">Alpha/beta hydrolase</fullName>
    </submittedName>
</protein>
<dbReference type="GO" id="GO:0016787">
    <property type="term" value="F:hydrolase activity"/>
    <property type="evidence" value="ECO:0007669"/>
    <property type="project" value="UniProtKB-KW"/>
</dbReference>
<gene>
    <name evidence="1" type="ORF">HOP12_02790</name>
</gene>
<dbReference type="InterPro" id="IPR050583">
    <property type="entry name" value="Mycobacterial_A85_antigen"/>
</dbReference>
<dbReference type="Proteomes" id="UP000580839">
    <property type="component" value="Unassembled WGS sequence"/>
</dbReference>
<comment type="caution">
    <text evidence="1">The sequence shown here is derived from an EMBL/GenBank/DDBJ whole genome shotgun (WGS) entry which is preliminary data.</text>
</comment>
<evidence type="ECO:0000313" key="2">
    <source>
        <dbReference type="Proteomes" id="UP000580839"/>
    </source>
</evidence>
<dbReference type="AlphaFoldDB" id="A0A849SJP4"/>
<dbReference type="InterPro" id="IPR000801">
    <property type="entry name" value="Esterase-like"/>
</dbReference>
<keyword evidence="1" id="KW-0378">Hydrolase</keyword>
<name>A0A849SJP4_UNCEI</name>
<evidence type="ECO:0000313" key="1">
    <source>
        <dbReference type="EMBL" id="NOT33077.1"/>
    </source>
</evidence>
<organism evidence="1 2">
    <name type="scientific">Eiseniibacteriota bacterium</name>
    <dbReference type="NCBI Taxonomy" id="2212470"/>
    <lineage>
        <taxon>Bacteria</taxon>
        <taxon>Candidatus Eiseniibacteriota</taxon>
    </lineage>
</organism>